<evidence type="ECO:0000313" key="3">
    <source>
        <dbReference type="Proteomes" id="UP000266841"/>
    </source>
</evidence>
<accession>K0SMZ5</accession>
<evidence type="ECO:0000313" key="2">
    <source>
        <dbReference type="EMBL" id="EJK66369.1"/>
    </source>
</evidence>
<dbReference type="EMBL" id="AGNL01015029">
    <property type="protein sequence ID" value="EJK66369.1"/>
    <property type="molecule type" value="Genomic_DNA"/>
</dbReference>
<dbReference type="AlphaFoldDB" id="K0SMZ5"/>
<gene>
    <name evidence="2" type="ORF">THAOC_12717</name>
</gene>
<dbReference type="Proteomes" id="UP000266841">
    <property type="component" value="Unassembled WGS sequence"/>
</dbReference>
<reference evidence="2 3" key="1">
    <citation type="journal article" date="2012" name="Genome Biol.">
        <title>Genome and low-iron response of an oceanic diatom adapted to chronic iron limitation.</title>
        <authorList>
            <person name="Lommer M."/>
            <person name="Specht M."/>
            <person name="Roy A.S."/>
            <person name="Kraemer L."/>
            <person name="Andreson R."/>
            <person name="Gutowska M.A."/>
            <person name="Wolf J."/>
            <person name="Bergner S.V."/>
            <person name="Schilhabel M.B."/>
            <person name="Klostermeier U.C."/>
            <person name="Beiko R.G."/>
            <person name="Rosenstiel P."/>
            <person name="Hippler M."/>
            <person name="Laroche J."/>
        </authorList>
    </citation>
    <scope>NUCLEOTIDE SEQUENCE [LARGE SCALE GENOMIC DNA]</scope>
    <source>
        <strain evidence="2 3">CCMP1005</strain>
    </source>
</reference>
<organism evidence="2 3">
    <name type="scientific">Thalassiosira oceanica</name>
    <name type="common">Marine diatom</name>
    <dbReference type="NCBI Taxonomy" id="159749"/>
    <lineage>
        <taxon>Eukaryota</taxon>
        <taxon>Sar</taxon>
        <taxon>Stramenopiles</taxon>
        <taxon>Ochrophyta</taxon>
        <taxon>Bacillariophyta</taxon>
        <taxon>Coscinodiscophyceae</taxon>
        <taxon>Thalassiosirophycidae</taxon>
        <taxon>Thalassiosirales</taxon>
        <taxon>Thalassiosiraceae</taxon>
        <taxon>Thalassiosira</taxon>
    </lineage>
</organism>
<evidence type="ECO:0000256" key="1">
    <source>
        <dbReference type="SAM" id="MobiDB-lite"/>
    </source>
</evidence>
<comment type="caution">
    <text evidence="2">The sequence shown here is derived from an EMBL/GenBank/DDBJ whole genome shotgun (WGS) entry which is preliminary data.</text>
</comment>
<keyword evidence="3" id="KW-1185">Reference proteome</keyword>
<feature type="region of interest" description="Disordered" evidence="1">
    <location>
        <begin position="594"/>
        <end position="627"/>
    </location>
</feature>
<name>K0SMZ5_THAOC</name>
<feature type="compositionally biased region" description="Basic and acidic residues" evidence="1">
    <location>
        <begin position="216"/>
        <end position="237"/>
    </location>
</feature>
<proteinExistence type="predicted"/>
<feature type="compositionally biased region" description="Low complexity" evidence="1">
    <location>
        <begin position="606"/>
        <end position="615"/>
    </location>
</feature>
<sequence length="1202" mass="134883">MGFVPARREFVRMLGTHLRRRDSLMGHRFRVDDVALALRLMTGYDHSDTMKDGIASLEDLISKSFKYQKDKAVVPLANLLDLPTKSKDDVLIVERERVVNIHDGRGGEWKYTIGVFADTDAAEGSEVSPAYKVAGCSDSFRGDFVQLLEKMAAQFSKKRQTRDDGQQSGAKKKARKKSVTPQTPQEELDEAHRLAADAAMSLKKALAAIETAEKRLGDDGDKAECTKEIPSYEKNQEECTSDSDEMEKERHGTRFHMETAGAVQVMVPNRFTLVPTHHLSRYKKNSEMIKRLRKLFNGQRCKIKWPSFRFVPAYALHSLGVSMEGVQMILAASWRCLFSEMGFTVSNGDLGRGCPSQEMIRVAFIKFSAECFLARCQQLVDNSIHQAALLQDAGHKNNLDHHCKVLVYAVVDDKGRKTIERFCIDVDPCGGTAEEICQALKRSIDRVKTRVPDLKIIGITGDSGGGGKVQGLFDRLVELDVIDKEWGRFVRCLLHALNKCIENASKFTFGEQGLGNVCAAQLLYNAVTLFKKVKKVGGLELLDIQFNQVIEKLNNDDDWRLEAETSSPSAFAERAANRAASRAASLDDLDAGDFEGGARPLEEQNGGADTGSSSASGGGEKKAPRGVQMPNWMRWNSMLPAARLVLELWLEFRFLAVANRQSQKNGNSYMSQVSDSLLAAMNVKAPRAVSDVEGADNYDPSIYIQLLLLVAFADELFDDFFHEAMAPDPEYGAASHGQTSRRWSVFTFLLKKNLDELQKIVERKKDGHVVNLEDRPSLARYYKAAERVPPCGGRVANGGREYFMEAPVTFIRYFRLSFKEHVESVWTSDRILVFAIGDHPILAQWLLKLLHHVIDSLETVENFAYPPPDLTVNLKYRLRSKQEVEVNVREFLEYLTANADFKAIASDPFISENTELLWKMASASDPVDLHDKSTWGAEDYSPVAKLIHRVAVAVSSQGQMIENYVQAAGRASRNNRGETTSSALAVGNSLVIRSYNAKSREEKRDKVREKTDDDAAVQKVRRVKDQERIEGFGNHLDGILESIGIVRDGMTITDFNDFVADYSSKISKNELEAEKNRFDEGINKRRRVTAKESLAANVTITAAMGGKFPIAKITKSRNHKDHMQSEISARGISLPKEFEEMYDREWDDLKNLLRLHEFSRLEAAGQKPEKIVKWSQVNEIVPQSELMQEAMDTYMEEEATKS</sequence>
<feature type="region of interest" description="Disordered" evidence="1">
    <location>
        <begin position="216"/>
        <end position="246"/>
    </location>
</feature>
<feature type="region of interest" description="Disordered" evidence="1">
    <location>
        <begin position="155"/>
        <end position="188"/>
    </location>
</feature>
<protein>
    <submittedName>
        <fullName evidence="2">Uncharacterized protein</fullName>
    </submittedName>
</protein>